<keyword evidence="1" id="KW-0732">Signal</keyword>
<evidence type="ECO:0000313" key="2">
    <source>
        <dbReference type="EMBL" id="KAK9269398.1"/>
    </source>
</evidence>
<dbReference type="EMBL" id="JBBPBK010000015">
    <property type="protein sequence ID" value="KAK9269398.1"/>
    <property type="molecule type" value="Genomic_DNA"/>
</dbReference>
<protein>
    <recommendedName>
        <fullName evidence="4">Transmembrane protein</fullName>
    </recommendedName>
</protein>
<feature type="chain" id="PRO_5042939699" description="Transmembrane protein" evidence="1">
    <location>
        <begin position="22"/>
        <end position="112"/>
    </location>
</feature>
<proteinExistence type="predicted"/>
<dbReference type="AlphaFoldDB" id="A0AAP0R5X9"/>
<name>A0AAP0R5X9_LIQFO</name>
<organism evidence="2 3">
    <name type="scientific">Liquidambar formosana</name>
    <name type="common">Formosan gum</name>
    <dbReference type="NCBI Taxonomy" id="63359"/>
    <lineage>
        <taxon>Eukaryota</taxon>
        <taxon>Viridiplantae</taxon>
        <taxon>Streptophyta</taxon>
        <taxon>Embryophyta</taxon>
        <taxon>Tracheophyta</taxon>
        <taxon>Spermatophyta</taxon>
        <taxon>Magnoliopsida</taxon>
        <taxon>eudicotyledons</taxon>
        <taxon>Gunneridae</taxon>
        <taxon>Pentapetalae</taxon>
        <taxon>Saxifragales</taxon>
        <taxon>Altingiaceae</taxon>
        <taxon>Liquidambar</taxon>
    </lineage>
</organism>
<keyword evidence="3" id="KW-1185">Reference proteome</keyword>
<evidence type="ECO:0000313" key="3">
    <source>
        <dbReference type="Proteomes" id="UP001415857"/>
    </source>
</evidence>
<dbReference type="Proteomes" id="UP001415857">
    <property type="component" value="Unassembled WGS sequence"/>
</dbReference>
<reference evidence="2 3" key="1">
    <citation type="journal article" date="2024" name="Plant J.">
        <title>Genome sequences and population genomics reveal climatic adaptation and genomic divergence between two closely related sweetgum species.</title>
        <authorList>
            <person name="Xu W.Q."/>
            <person name="Ren C.Q."/>
            <person name="Zhang X.Y."/>
            <person name="Comes H.P."/>
            <person name="Liu X.H."/>
            <person name="Li Y.G."/>
            <person name="Kettle C.J."/>
            <person name="Jalonen R."/>
            <person name="Gaisberger H."/>
            <person name="Ma Y.Z."/>
            <person name="Qiu Y.X."/>
        </authorList>
    </citation>
    <scope>NUCLEOTIDE SEQUENCE [LARGE SCALE GENOMIC DNA]</scope>
    <source>
        <strain evidence="2">Hangzhou</strain>
    </source>
</reference>
<sequence length="112" mass="12292">MMKSSHAIFFCLLTTALYILSQTITSSSSSSSSSSSLNYFPGGRFMEELSTSKIEYRKAKVLVDNTMRSTMQEGSIAVEHSSSGENLDALVYHTDYHGVTTHPSPTPKHPKP</sequence>
<feature type="signal peptide" evidence="1">
    <location>
        <begin position="1"/>
        <end position="21"/>
    </location>
</feature>
<comment type="caution">
    <text evidence="2">The sequence shown here is derived from an EMBL/GenBank/DDBJ whole genome shotgun (WGS) entry which is preliminary data.</text>
</comment>
<evidence type="ECO:0008006" key="4">
    <source>
        <dbReference type="Google" id="ProtNLM"/>
    </source>
</evidence>
<gene>
    <name evidence="2" type="ORF">L1049_001171</name>
</gene>
<evidence type="ECO:0000256" key="1">
    <source>
        <dbReference type="SAM" id="SignalP"/>
    </source>
</evidence>
<accession>A0AAP0R5X9</accession>